<keyword evidence="5 8" id="KW-0067">ATP-binding</keyword>
<evidence type="ECO:0000313" key="15">
    <source>
        <dbReference type="EMBL" id="MBS6940131.1"/>
    </source>
</evidence>
<keyword evidence="6 8" id="KW-0446">Lipid-binding</keyword>
<dbReference type="InterPro" id="IPR013159">
    <property type="entry name" value="DnaA_C"/>
</dbReference>
<dbReference type="GO" id="GO:0005737">
    <property type="term" value="C:cytoplasm"/>
    <property type="evidence" value="ECO:0007669"/>
    <property type="project" value="UniProtKB-SubCell"/>
</dbReference>
<evidence type="ECO:0000256" key="11">
    <source>
        <dbReference type="RuleBase" id="RU004227"/>
    </source>
</evidence>
<evidence type="ECO:0000256" key="3">
    <source>
        <dbReference type="ARBA" id="ARBA00022705"/>
    </source>
</evidence>
<dbReference type="InterPro" id="IPR001957">
    <property type="entry name" value="Chromosome_initiator_DnaA"/>
</dbReference>
<dbReference type="InterPro" id="IPR010921">
    <property type="entry name" value="Trp_repressor/repl_initiator"/>
</dbReference>
<organism evidence="15 16">
    <name type="scientific">Slackia piriformis</name>
    <dbReference type="NCBI Taxonomy" id="626934"/>
    <lineage>
        <taxon>Bacteria</taxon>
        <taxon>Bacillati</taxon>
        <taxon>Actinomycetota</taxon>
        <taxon>Coriobacteriia</taxon>
        <taxon>Eggerthellales</taxon>
        <taxon>Eggerthellaceae</taxon>
        <taxon>Slackia</taxon>
    </lineage>
</organism>
<dbReference type="GO" id="GO:0005886">
    <property type="term" value="C:plasma membrane"/>
    <property type="evidence" value="ECO:0007669"/>
    <property type="project" value="TreeGrafter"/>
</dbReference>
<feature type="region of interest" description="Domain IV, binds dsDNA" evidence="8">
    <location>
        <begin position="437"/>
        <end position="558"/>
    </location>
</feature>
<feature type="binding site" evidence="8">
    <location>
        <position position="257"/>
    </location>
    <ligand>
        <name>ATP</name>
        <dbReference type="ChEBI" id="CHEBI:30616"/>
    </ligand>
</feature>
<keyword evidence="3 8" id="KW-0235">DNA replication</keyword>
<evidence type="ECO:0000313" key="16">
    <source>
        <dbReference type="Proteomes" id="UP000727506"/>
    </source>
</evidence>
<dbReference type="CDD" id="cd00009">
    <property type="entry name" value="AAA"/>
    <property type="match status" value="1"/>
</dbReference>
<dbReference type="Gene3D" id="1.10.8.60">
    <property type="match status" value="1"/>
</dbReference>
<evidence type="ECO:0000256" key="5">
    <source>
        <dbReference type="ARBA" id="ARBA00022840"/>
    </source>
</evidence>
<evidence type="ECO:0000256" key="10">
    <source>
        <dbReference type="RuleBase" id="RU000577"/>
    </source>
</evidence>
<protein>
    <recommendedName>
        <fullName evidence="8 9">Chromosomal replication initiator protein DnaA</fullName>
    </recommendedName>
</protein>
<proteinExistence type="inferred from homology"/>
<evidence type="ECO:0000256" key="9">
    <source>
        <dbReference type="NCBIfam" id="TIGR00362"/>
    </source>
</evidence>
<evidence type="ECO:0000256" key="8">
    <source>
        <dbReference type="HAMAP-Rule" id="MF_00377"/>
    </source>
</evidence>
<dbReference type="GO" id="GO:0008289">
    <property type="term" value="F:lipid binding"/>
    <property type="evidence" value="ECO:0007669"/>
    <property type="project" value="UniProtKB-KW"/>
</dbReference>
<dbReference type="Gene3D" id="1.10.1750.10">
    <property type="match status" value="1"/>
</dbReference>
<feature type="region of interest" description="Disordered" evidence="12">
    <location>
        <begin position="182"/>
        <end position="202"/>
    </location>
</feature>
<dbReference type="InterPro" id="IPR013317">
    <property type="entry name" value="DnaA_dom"/>
</dbReference>
<gene>
    <name evidence="8 15" type="primary">dnaA</name>
    <name evidence="15" type="ORF">KH142_01330</name>
</gene>
<reference evidence="15" key="1">
    <citation type="submission" date="2021-02" db="EMBL/GenBank/DDBJ databases">
        <title>Infant gut strain persistence is associated with maternal origin, phylogeny, and functional potential including surface adhesion and iron acquisition.</title>
        <authorList>
            <person name="Lou Y.C."/>
        </authorList>
    </citation>
    <scope>NUCLEOTIDE SEQUENCE</scope>
    <source>
        <strain evidence="15">L2_039_000G1_dasL2_039_000G1_concoct_11</strain>
    </source>
</reference>
<dbReference type="NCBIfam" id="TIGR00362">
    <property type="entry name" value="DnaA"/>
    <property type="match status" value="1"/>
</dbReference>
<dbReference type="InterPro" id="IPR003593">
    <property type="entry name" value="AAA+_ATPase"/>
</dbReference>
<dbReference type="SMART" id="SM00760">
    <property type="entry name" value="Bac_DnaA_C"/>
    <property type="match status" value="1"/>
</dbReference>
<dbReference type="AlphaFoldDB" id="A0A943UYU7"/>
<dbReference type="PROSITE" id="PS01008">
    <property type="entry name" value="DNAA"/>
    <property type="match status" value="1"/>
</dbReference>
<evidence type="ECO:0000256" key="4">
    <source>
        <dbReference type="ARBA" id="ARBA00022741"/>
    </source>
</evidence>
<feature type="binding site" evidence="8">
    <location>
        <position position="253"/>
    </location>
    <ligand>
        <name>ATP</name>
        <dbReference type="ChEBI" id="CHEBI:30616"/>
    </ligand>
</feature>
<sequence length="558" mass="61763">MVDSSNLYETWQLVCNQIKGYDSVSAAVVDAFFARLQPQAISDGFLIVTADTPFIKDQVERRFMGTIQQALKDLFGIDYLVEIEVDPACNRAAPAAGAPMAAPMVPAPAPMAPAPVPAQPFGAGAAAVSGPAAGAQPQTGRHSGTTQPIPVVGMQAAGEEPVQTADANEKFIFPTTAGEETEFVEQVSLSPRSSGTRRSRTPVNDMDLLASSFTFETFVVGNSNRLAYSMAVAVAEEPGKKNLNPLFIYGRSGLGKTHLLRAIQNYIIATNPQMRVVYIDSSEFLSDYTAAVVAHDKNKDSYLNFQNRYLDADVLLIDDVQKFQGKSATVDIVFQLFNKLTDMGKQVVLAADRAPKTIDIDERYTSRFNSGGTCDIQPPEVETKLGIIKGFIEEYRSSENAYDFYVPEDIQMYIAEISSSNVRELKSAVTKVISQMTYFNNPDISLPDVRVLLENHFLSGATKRLDVASIQKEVERYYKISHADLVGKKRSRNIAYARQVAMYLCRQMLDIPYNDIGKRFDRDHSSVMYSVGQVEEKINKSRELQEEIELITKNIREN</sequence>
<feature type="region of interest" description="Disordered" evidence="12">
    <location>
        <begin position="128"/>
        <end position="148"/>
    </location>
</feature>
<keyword evidence="4 8" id="KW-0547">Nucleotide-binding</keyword>
<dbReference type="InterPro" id="IPR038454">
    <property type="entry name" value="DnaA_N_sf"/>
</dbReference>
<feature type="binding site" evidence="8">
    <location>
        <position position="256"/>
    </location>
    <ligand>
        <name>ATP</name>
        <dbReference type="ChEBI" id="CHEBI:30616"/>
    </ligand>
</feature>
<evidence type="ECO:0000256" key="7">
    <source>
        <dbReference type="ARBA" id="ARBA00023125"/>
    </source>
</evidence>
<dbReference type="SUPFAM" id="SSF48295">
    <property type="entry name" value="TrpR-like"/>
    <property type="match status" value="1"/>
</dbReference>
<feature type="binding site" evidence="8">
    <location>
        <position position="255"/>
    </location>
    <ligand>
        <name>ATP</name>
        <dbReference type="ChEBI" id="CHEBI:30616"/>
    </ligand>
</feature>
<dbReference type="SMART" id="SM00382">
    <property type="entry name" value="AAA"/>
    <property type="match status" value="1"/>
</dbReference>
<comment type="domain">
    <text evidence="8">Domain I is involved in oligomerization and binding regulators, domain II is flexibile and of varying length in different bacteria, domain III forms the AAA+ region, while domain IV binds dsDNA.</text>
</comment>
<dbReference type="InterPro" id="IPR018312">
    <property type="entry name" value="Chromosome_initiator_DnaA_CS"/>
</dbReference>
<keyword evidence="7 8" id="KW-0238">DNA-binding</keyword>
<dbReference type="Pfam" id="PF00308">
    <property type="entry name" value="Bac_DnaA"/>
    <property type="match status" value="1"/>
</dbReference>
<dbReference type="PANTHER" id="PTHR30050:SF2">
    <property type="entry name" value="CHROMOSOMAL REPLICATION INITIATOR PROTEIN DNAA"/>
    <property type="match status" value="1"/>
</dbReference>
<dbReference type="PANTHER" id="PTHR30050">
    <property type="entry name" value="CHROMOSOMAL REPLICATION INITIATOR PROTEIN DNAA"/>
    <property type="match status" value="1"/>
</dbReference>
<evidence type="ECO:0000256" key="12">
    <source>
        <dbReference type="SAM" id="MobiDB-lite"/>
    </source>
</evidence>
<dbReference type="GO" id="GO:0006270">
    <property type="term" value="P:DNA replication initiation"/>
    <property type="evidence" value="ECO:0007669"/>
    <property type="project" value="UniProtKB-UniRule"/>
</dbReference>
<dbReference type="GO" id="GO:0003688">
    <property type="term" value="F:DNA replication origin binding"/>
    <property type="evidence" value="ECO:0007669"/>
    <property type="project" value="UniProtKB-UniRule"/>
</dbReference>
<comment type="caution">
    <text evidence="8">Lacks conserved residue(s) required for the propagation of feature annotation.</text>
</comment>
<feature type="domain" description="AAA+ ATPase" evidence="13">
    <location>
        <begin position="242"/>
        <end position="380"/>
    </location>
</feature>
<dbReference type="InterPro" id="IPR020591">
    <property type="entry name" value="Chromosome_initiator_DnaA-like"/>
</dbReference>
<comment type="function">
    <text evidence="8 10">Plays an essential role in the initiation and regulation of chromosomal replication. ATP-DnaA binds to the origin of replication (oriC) to initiate formation of the DNA replication initiation complex once per cell cycle. Binds the DnaA box (a 9 base pair repeat at the origin) and separates the double-stranded (ds)DNA. Forms a right-handed helical filament on oriC DNA; dsDNA binds to the exterior of the filament while single-stranded (ss)DNA is stabiized in the filament's interior. The ATP-DnaA-oriC complex binds and stabilizes one strand of the AT-rich DNA unwinding element (DUE), permitting loading of DNA polymerase. After initiation quickly degrades to an ADP-DnaA complex that is not apt for DNA replication. Binds acidic phospholipids.</text>
</comment>
<feature type="compositionally biased region" description="Polar residues" evidence="12">
    <location>
        <begin position="136"/>
        <end position="148"/>
    </location>
</feature>
<dbReference type="PRINTS" id="PR00051">
    <property type="entry name" value="DNAA"/>
</dbReference>
<comment type="subcellular location">
    <subcellularLocation>
        <location evidence="8">Cytoplasm</location>
    </subcellularLocation>
</comment>
<comment type="similarity">
    <text evidence="1 8 11">Belongs to the DnaA family.</text>
</comment>
<comment type="caution">
    <text evidence="15">The sequence shown here is derived from an EMBL/GenBank/DDBJ whole genome shotgun (WGS) entry which is preliminary data.</text>
</comment>
<dbReference type="Proteomes" id="UP000727506">
    <property type="component" value="Unassembled WGS sequence"/>
</dbReference>
<accession>A0A943UYU7</accession>
<feature type="region of interest" description="Domain I, interacts with DnaA modulators" evidence="8">
    <location>
        <begin position="1"/>
        <end position="176"/>
    </location>
</feature>
<dbReference type="GO" id="GO:0006275">
    <property type="term" value="P:regulation of DNA replication"/>
    <property type="evidence" value="ECO:0007669"/>
    <property type="project" value="UniProtKB-UniRule"/>
</dbReference>
<dbReference type="CDD" id="cd06571">
    <property type="entry name" value="Bac_DnaA_C"/>
    <property type="match status" value="1"/>
</dbReference>
<dbReference type="Gene3D" id="3.40.50.300">
    <property type="entry name" value="P-loop containing nucleotide triphosphate hydrolases"/>
    <property type="match status" value="1"/>
</dbReference>
<dbReference type="HAMAP" id="MF_00377">
    <property type="entry name" value="DnaA_bact"/>
    <property type="match status" value="1"/>
</dbReference>
<feature type="domain" description="Chromosomal replication initiator DnaA C-terminal" evidence="14">
    <location>
        <begin position="466"/>
        <end position="534"/>
    </location>
</feature>
<comment type="subunit">
    <text evidence="8">Oligomerizes as a right-handed, spiral filament on DNA at oriC.</text>
</comment>
<dbReference type="GO" id="GO:0005524">
    <property type="term" value="F:ATP binding"/>
    <property type="evidence" value="ECO:0007669"/>
    <property type="project" value="UniProtKB-UniRule"/>
</dbReference>
<evidence type="ECO:0000256" key="2">
    <source>
        <dbReference type="ARBA" id="ARBA00022490"/>
    </source>
</evidence>
<dbReference type="SUPFAM" id="SSF52540">
    <property type="entry name" value="P-loop containing nucleoside triphosphate hydrolases"/>
    <property type="match status" value="1"/>
</dbReference>
<dbReference type="Gene3D" id="3.30.300.180">
    <property type="match status" value="1"/>
</dbReference>
<evidence type="ECO:0000259" key="13">
    <source>
        <dbReference type="SMART" id="SM00382"/>
    </source>
</evidence>
<evidence type="ECO:0000256" key="1">
    <source>
        <dbReference type="ARBA" id="ARBA00006583"/>
    </source>
</evidence>
<evidence type="ECO:0000259" key="14">
    <source>
        <dbReference type="SMART" id="SM00760"/>
    </source>
</evidence>
<evidence type="ECO:0000256" key="6">
    <source>
        <dbReference type="ARBA" id="ARBA00023121"/>
    </source>
</evidence>
<dbReference type="Pfam" id="PF08299">
    <property type="entry name" value="Bac_DnaA_C"/>
    <property type="match status" value="1"/>
</dbReference>
<dbReference type="InterPro" id="IPR027417">
    <property type="entry name" value="P-loop_NTPase"/>
</dbReference>
<keyword evidence="2 8" id="KW-0963">Cytoplasm</keyword>
<dbReference type="EMBL" id="JAGZSV010000011">
    <property type="protein sequence ID" value="MBS6940131.1"/>
    <property type="molecule type" value="Genomic_DNA"/>
</dbReference>
<name>A0A943UYU7_9ACTN</name>